<name>A0A0R3RRP0_9BILA</name>
<dbReference type="Pfam" id="PF13902">
    <property type="entry name" value="R3H-assoc"/>
    <property type="match status" value="1"/>
</dbReference>
<dbReference type="InterPro" id="IPR036867">
    <property type="entry name" value="R3H_dom_sf"/>
</dbReference>
<accession>A0A0R3RRP0</accession>
<proteinExistence type="predicted"/>
<dbReference type="WBParaSite" id="EEL_0000442301-mRNA-1">
    <property type="protein sequence ID" value="EEL_0000442301-mRNA-1"/>
    <property type="gene ID" value="EEL_0000442301"/>
</dbReference>
<dbReference type="AlphaFoldDB" id="A0A0R3RRP0"/>
<protein>
    <submittedName>
        <fullName evidence="3">R3H-assoc domain-containing protein</fullName>
    </submittedName>
</protein>
<evidence type="ECO:0000313" key="2">
    <source>
        <dbReference type="Proteomes" id="UP000050640"/>
    </source>
</evidence>
<dbReference type="InterPro" id="IPR025952">
    <property type="entry name" value="R3H-assoc_dom"/>
</dbReference>
<feature type="domain" description="R3H-associated N-terminal" evidence="1">
    <location>
        <begin position="61"/>
        <end position="217"/>
    </location>
</feature>
<dbReference type="PANTHER" id="PTHR32019:SF2">
    <property type="entry name" value="R3H DOMAIN-CONTAINING PROTEIN 4"/>
    <property type="match status" value="1"/>
</dbReference>
<dbReference type="Proteomes" id="UP000050640">
    <property type="component" value="Unplaced"/>
</dbReference>
<organism evidence="2 3">
    <name type="scientific">Elaeophora elaphi</name>
    <dbReference type="NCBI Taxonomy" id="1147741"/>
    <lineage>
        <taxon>Eukaryota</taxon>
        <taxon>Metazoa</taxon>
        <taxon>Ecdysozoa</taxon>
        <taxon>Nematoda</taxon>
        <taxon>Chromadorea</taxon>
        <taxon>Rhabditida</taxon>
        <taxon>Spirurina</taxon>
        <taxon>Spiruromorpha</taxon>
        <taxon>Filarioidea</taxon>
        <taxon>Onchocercidae</taxon>
        <taxon>Elaeophora</taxon>
    </lineage>
</organism>
<dbReference type="PANTHER" id="PTHR32019">
    <property type="entry name" value="R3H DOMAIN-CONTAINING PROTEIN 4"/>
    <property type="match status" value="1"/>
</dbReference>
<sequence length="317" mass="37151">MGVLRRNSRLLMSNYSTLDDYLLGDESEDEIQSENDVNETIAQSFMSHRRRQKDGRNMRKSQWLNDITGDLNMIKKGRMGARKQRRYENARLLYSMVDVEDICEDYSDILQSTVTALSKLFTEEENMQAWNTFIDKNEEEQREFLERSETEELHQHCSCSENSYQKVDSFEQQASGGSFRVMNLVFQIVNDWKGHPLHSAEASFSRLNRRFRMLLRHKTLPLEFMAVNEKEMRKFFHENILPVSEWSSSVLPRLQRLIIHALSQYLSLISKSVIIGRGDEKLVKVRNKYCSFRPPSVTLVDYLKRMNGDDNGGKNLP</sequence>
<evidence type="ECO:0000313" key="3">
    <source>
        <dbReference type="WBParaSite" id="EEL_0000442301-mRNA-1"/>
    </source>
</evidence>
<evidence type="ECO:0000259" key="1">
    <source>
        <dbReference type="Pfam" id="PF13902"/>
    </source>
</evidence>
<reference evidence="3" key="1">
    <citation type="submission" date="2017-02" db="UniProtKB">
        <authorList>
            <consortium name="WormBaseParasite"/>
        </authorList>
    </citation>
    <scope>IDENTIFICATION</scope>
</reference>
<keyword evidence="2" id="KW-1185">Reference proteome</keyword>
<dbReference type="GO" id="GO:0003676">
    <property type="term" value="F:nucleic acid binding"/>
    <property type="evidence" value="ECO:0007669"/>
    <property type="project" value="InterPro"/>
</dbReference>
<dbReference type="STRING" id="1147741.A0A0R3RRP0"/>
<dbReference type="SUPFAM" id="SSF82708">
    <property type="entry name" value="R3H domain"/>
    <property type="match status" value="1"/>
</dbReference>
<dbReference type="InterPro" id="IPR039629">
    <property type="entry name" value="R3HDM4"/>
</dbReference>